<evidence type="ECO:0000256" key="3">
    <source>
        <dbReference type="SAM" id="SignalP"/>
    </source>
</evidence>
<dbReference type="InterPro" id="IPR006665">
    <property type="entry name" value="OmpA-like"/>
</dbReference>
<proteinExistence type="predicted"/>
<name>A0A4U1JJB4_9BACT</name>
<dbReference type="PANTHER" id="PTHR30329">
    <property type="entry name" value="STATOR ELEMENT OF FLAGELLAR MOTOR COMPLEX"/>
    <property type="match status" value="1"/>
</dbReference>
<dbReference type="AlphaFoldDB" id="A0A4U1JJB4"/>
<dbReference type="PROSITE" id="PS51123">
    <property type="entry name" value="OMPA_2"/>
    <property type="match status" value="1"/>
</dbReference>
<feature type="compositionally biased region" description="Basic and acidic residues" evidence="2">
    <location>
        <begin position="238"/>
        <end position="247"/>
    </location>
</feature>
<comment type="caution">
    <text evidence="5">The sequence shown here is derived from an EMBL/GenBank/DDBJ whole genome shotgun (WGS) entry which is preliminary data.</text>
</comment>
<organism evidence="5 6">
    <name type="scientific">Polyangium fumosum</name>
    <dbReference type="NCBI Taxonomy" id="889272"/>
    <lineage>
        <taxon>Bacteria</taxon>
        <taxon>Pseudomonadati</taxon>
        <taxon>Myxococcota</taxon>
        <taxon>Polyangia</taxon>
        <taxon>Polyangiales</taxon>
        <taxon>Polyangiaceae</taxon>
        <taxon>Polyangium</taxon>
    </lineage>
</organism>
<dbReference type="Proteomes" id="UP000309215">
    <property type="component" value="Unassembled WGS sequence"/>
</dbReference>
<feature type="chain" id="PRO_5020575689" evidence="3">
    <location>
        <begin position="31"/>
        <end position="922"/>
    </location>
</feature>
<feature type="signal peptide" evidence="3">
    <location>
        <begin position="1"/>
        <end position="30"/>
    </location>
</feature>
<feature type="compositionally biased region" description="Pro residues" evidence="2">
    <location>
        <begin position="494"/>
        <end position="503"/>
    </location>
</feature>
<feature type="compositionally biased region" description="Low complexity" evidence="2">
    <location>
        <begin position="449"/>
        <end position="476"/>
    </location>
</feature>
<keyword evidence="1" id="KW-0472">Membrane</keyword>
<reference evidence="5 6" key="1">
    <citation type="submission" date="2019-04" db="EMBL/GenBank/DDBJ databases">
        <authorList>
            <person name="Li Y."/>
            <person name="Wang J."/>
        </authorList>
    </citation>
    <scope>NUCLEOTIDE SEQUENCE [LARGE SCALE GENOMIC DNA]</scope>
    <source>
        <strain evidence="5 6">DSM 14668</strain>
    </source>
</reference>
<feature type="domain" description="OmpA-like" evidence="4">
    <location>
        <begin position="801"/>
        <end position="919"/>
    </location>
</feature>
<sequence length="922" mass="99700">MKPRSDGMRRSRFRLRLPGALLLAARFAPALFVAACASAPPPVPLAEADRLLARKDVGDIKIARPELVAEARDLLRRAKAAHNLGDSEHATLYAYQAIQLFTSAKNLAERDEAERLLRVVDKAAGASEEERRKVELEARLKNLEEQSKSSPEAARAMRAIDRAHEKQLAALEKGATGGSAGVYFQQGQALLEVALDAFEVKSYAEAANAGQSAAASFVSAIGSVTEKDKEAAAPGGEKPGEPRRAEETNPPPVGTANVEAPRAAAPRPRAGGARADAPSIEALADRTLVSLELRRAEALGELKDQRCPGPFREMDAMLSLAQKRFQAADYEHAYEYALRADERLRACDKPGLVAAPMPAAATQAGPKRAEDAEETARKKAVVAMQKAQVESARAQTVNPNDPGVLQGNLLLSNADAWLGRRSYEEAEDFANRALAVLSKVKAPEPAKVAAKPAAPAASNPAPAPAARTPSATQPTPTQQPQPTQPQAPVYVVQAPPPVPPAPPGTTVRIVDERSAAREEQFLAARLQQMEQALVQMQQQKQGPVDASWRPAYERVFRALSLRDRARLRSPDAKKRLEEADALLAQSRAAWQAKRHADAMRLADDASAILEPLAEVTADRGSPEELEERTRKADTLLREASVGQQVCEKEACGERDLAGYANAKELLASARQAYVDRRFGYAIELSGKAKEQFSAALQKPRKDASDPKIAAEKLEALREAADSSLREANITKKICETRNCRAIDGEAWIRATEYMISAQAAYVDKRYEVVKDLADKADKIFKDTIAKQPEFLLPAGVTRVARFGAQLRLNPPVKFSKGTTLTPASEVSLDELAKVLIENKAVYKRVSLLGFTDGWGAAATNKKLSADRAAAVRDALIQRGVSADSLIAEGRGAESPIANNNTPQGREDNRRIEIHMELVEGIK</sequence>
<dbReference type="EMBL" id="SSMQ01000002">
    <property type="protein sequence ID" value="TKD12797.1"/>
    <property type="molecule type" value="Genomic_DNA"/>
</dbReference>
<keyword evidence="3" id="KW-0732">Signal</keyword>
<dbReference type="OrthoDB" id="9805566at2"/>
<dbReference type="GO" id="GO:0016020">
    <property type="term" value="C:membrane"/>
    <property type="evidence" value="ECO:0007669"/>
    <property type="project" value="UniProtKB-UniRule"/>
</dbReference>
<feature type="region of interest" description="Disordered" evidence="2">
    <location>
        <begin position="226"/>
        <end position="276"/>
    </location>
</feature>
<dbReference type="CDD" id="cd07185">
    <property type="entry name" value="OmpA_C-like"/>
    <property type="match status" value="1"/>
</dbReference>
<dbReference type="SUPFAM" id="SSF103088">
    <property type="entry name" value="OmpA-like"/>
    <property type="match status" value="1"/>
</dbReference>
<evidence type="ECO:0000313" key="5">
    <source>
        <dbReference type="EMBL" id="TKD12797.1"/>
    </source>
</evidence>
<dbReference type="Pfam" id="PF00691">
    <property type="entry name" value="OmpA"/>
    <property type="match status" value="1"/>
</dbReference>
<evidence type="ECO:0000256" key="1">
    <source>
        <dbReference type="PROSITE-ProRule" id="PRU00473"/>
    </source>
</evidence>
<dbReference type="PANTHER" id="PTHR30329:SF21">
    <property type="entry name" value="LIPOPROTEIN YIAD-RELATED"/>
    <property type="match status" value="1"/>
</dbReference>
<evidence type="ECO:0000256" key="2">
    <source>
        <dbReference type="SAM" id="MobiDB-lite"/>
    </source>
</evidence>
<evidence type="ECO:0000259" key="4">
    <source>
        <dbReference type="PROSITE" id="PS51123"/>
    </source>
</evidence>
<dbReference type="InterPro" id="IPR050330">
    <property type="entry name" value="Bact_OuterMem_StrucFunc"/>
</dbReference>
<gene>
    <name evidence="5" type="ORF">E8A74_03355</name>
</gene>
<feature type="region of interest" description="Disordered" evidence="2">
    <location>
        <begin position="449"/>
        <end position="506"/>
    </location>
</feature>
<keyword evidence="6" id="KW-1185">Reference proteome</keyword>
<dbReference type="InterPro" id="IPR036737">
    <property type="entry name" value="OmpA-like_sf"/>
</dbReference>
<accession>A0A4U1JJB4</accession>
<evidence type="ECO:0000313" key="6">
    <source>
        <dbReference type="Proteomes" id="UP000309215"/>
    </source>
</evidence>
<protein>
    <submittedName>
        <fullName evidence="5">DUF4398 domain-containing protein</fullName>
    </submittedName>
</protein>
<feature type="compositionally biased region" description="Low complexity" evidence="2">
    <location>
        <begin position="260"/>
        <end position="276"/>
    </location>
</feature>
<dbReference type="Gene3D" id="3.30.1330.60">
    <property type="entry name" value="OmpA-like domain"/>
    <property type="match status" value="1"/>
</dbReference>